<dbReference type="GO" id="GO:0016020">
    <property type="term" value="C:membrane"/>
    <property type="evidence" value="ECO:0007669"/>
    <property type="project" value="UniProtKB-SubCell"/>
</dbReference>
<evidence type="ECO:0000256" key="12">
    <source>
        <dbReference type="SAM" id="Phobius"/>
    </source>
</evidence>
<keyword evidence="5" id="KW-0805">Transcription regulation</keyword>
<comment type="caution">
    <text evidence="14">The sequence shown here is derived from an EMBL/GenBank/DDBJ whole genome shotgun (WGS) entry which is preliminary data.</text>
</comment>
<evidence type="ECO:0000256" key="9">
    <source>
        <dbReference type="ARBA" id="ARBA00023163"/>
    </source>
</evidence>
<dbReference type="GO" id="GO:0005634">
    <property type="term" value="C:nucleus"/>
    <property type="evidence" value="ECO:0007669"/>
    <property type="project" value="UniProtKB-SubCell"/>
</dbReference>
<protein>
    <submittedName>
        <fullName evidence="14">NAC domain-containing protein 14</fullName>
    </submittedName>
</protein>
<dbReference type="PROSITE" id="PS51005">
    <property type="entry name" value="NAC"/>
    <property type="match status" value="1"/>
</dbReference>
<proteinExistence type="predicted"/>
<feature type="transmembrane region" description="Helical" evidence="12">
    <location>
        <begin position="590"/>
        <end position="610"/>
    </location>
</feature>
<dbReference type="GO" id="GO:0006355">
    <property type="term" value="P:regulation of DNA-templated transcription"/>
    <property type="evidence" value="ECO:0007669"/>
    <property type="project" value="InterPro"/>
</dbReference>
<evidence type="ECO:0000256" key="7">
    <source>
        <dbReference type="ARBA" id="ARBA00023136"/>
    </source>
</evidence>
<dbReference type="EMBL" id="JACGWN010000016">
    <property type="protein sequence ID" value="KAL0395071.1"/>
    <property type="molecule type" value="Genomic_DNA"/>
</dbReference>
<name>A0AAW2SU64_9LAMI</name>
<evidence type="ECO:0000259" key="13">
    <source>
        <dbReference type="PROSITE" id="PS51005"/>
    </source>
</evidence>
<keyword evidence="3 12" id="KW-0812">Transmembrane</keyword>
<feature type="compositionally biased region" description="Low complexity" evidence="11">
    <location>
        <begin position="201"/>
        <end position="211"/>
    </location>
</feature>
<reference evidence="14" key="2">
    <citation type="journal article" date="2024" name="Plant">
        <title>Genomic evolution and insights into agronomic trait innovations of Sesamum species.</title>
        <authorList>
            <person name="Miao H."/>
            <person name="Wang L."/>
            <person name="Qu L."/>
            <person name="Liu H."/>
            <person name="Sun Y."/>
            <person name="Le M."/>
            <person name="Wang Q."/>
            <person name="Wei S."/>
            <person name="Zheng Y."/>
            <person name="Lin W."/>
            <person name="Duan Y."/>
            <person name="Cao H."/>
            <person name="Xiong S."/>
            <person name="Wang X."/>
            <person name="Wei L."/>
            <person name="Li C."/>
            <person name="Ma Q."/>
            <person name="Ju M."/>
            <person name="Zhao R."/>
            <person name="Li G."/>
            <person name="Mu C."/>
            <person name="Tian Q."/>
            <person name="Mei H."/>
            <person name="Zhang T."/>
            <person name="Gao T."/>
            <person name="Zhang H."/>
        </authorList>
    </citation>
    <scope>NUCLEOTIDE SEQUENCE</scope>
    <source>
        <strain evidence="14">KEN1</strain>
    </source>
</reference>
<sequence>MKLEALPKGFRFRPTDEELVSHYLRLKINGHHSSVQVIPEIDVCKWEPWDLPALSVIKSNDQEWFFFCPRDRKYPNGHRSNRATEAGYWKATGKDRTIKSRKSLLSGRSNTQIIGMKKTLVFYKGRAPKGERMNWIMHEYRATEPDLDGSGPGQWPNGIGVRCKFILGDYVLCRLFHKADEKLDHLKYDEVEPTGSSPATSKSSPDEASSSDLFTEPAILGIEILKEPEDVKMQWKDEADTTPAILTAKEIRKSNIADHSGEKTDWEVREEDVHAPIREIPLSDEAAYNQFDDKALDALLSHNYTDSGACVGSPFPDDFGNDPNGLHFQDGTSEQDVSLSELLEGLQNHGSYFHEQSTSDKTLVASERVIPGQINALEHTPITFCKPNLCKIRGETDTEMVQAQGQPSPRFQVAPSADHLLSHYAIGKDVSSVDVVSGSLDDSFYHSYQIKDGNTHVSGTGIKIRPRQPRNQPSMLNSTTQGTTSRRIRLLMESGSNSICHEESKDASSSEEQESQSLVTKDIEDTNKTRESQHPEVRVEDENERITRASDPRLELPLKRVNENGITKTASMLSTTSAVLRGVARYLKAYAVRIYFVIILSVVFIGLWKYPSLHEF</sequence>
<reference evidence="14" key="1">
    <citation type="submission" date="2020-06" db="EMBL/GenBank/DDBJ databases">
        <authorList>
            <person name="Li T."/>
            <person name="Hu X."/>
            <person name="Zhang T."/>
            <person name="Song X."/>
            <person name="Zhang H."/>
            <person name="Dai N."/>
            <person name="Sheng W."/>
            <person name="Hou X."/>
            <person name="Wei L."/>
        </authorList>
    </citation>
    <scope>NUCLEOTIDE SEQUENCE</scope>
    <source>
        <strain evidence="14">KEN1</strain>
        <tissue evidence="14">Leaf</tissue>
    </source>
</reference>
<feature type="region of interest" description="Disordered" evidence="11">
    <location>
        <begin position="189"/>
        <end position="212"/>
    </location>
</feature>
<feature type="region of interest" description="Disordered" evidence="11">
    <location>
        <begin position="455"/>
        <end position="486"/>
    </location>
</feature>
<evidence type="ECO:0000256" key="3">
    <source>
        <dbReference type="ARBA" id="ARBA00022692"/>
    </source>
</evidence>
<keyword evidence="6" id="KW-0238">DNA-binding</keyword>
<dbReference type="InterPro" id="IPR003441">
    <property type="entry name" value="NAC-dom"/>
</dbReference>
<evidence type="ECO:0000256" key="5">
    <source>
        <dbReference type="ARBA" id="ARBA00023015"/>
    </source>
</evidence>
<dbReference type="Pfam" id="PF02365">
    <property type="entry name" value="NAM"/>
    <property type="match status" value="1"/>
</dbReference>
<evidence type="ECO:0000256" key="2">
    <source>
        <dbReference type="ARBA" id="ARBA00004167"/>
    </source>
</evidence>
<dbReference type="SUPFAM" id="SSF101941">
    <property type="entry name" value="NAC domain"/>
    <property type="match status" value="1"/>
</dbReference>
<dbReference type="Gene3D" id="2.170.150.80">
    <property type="entry name" value="NAC domain"/>
    <property type="match status" value="1"/>
</dbReference>
<keyword evidence="9" id="KW-0804">Transcription</keyword>
<accession>A0AAW2SU64</accession>
<comment type="subcellular location">
    <subcellularLocation>
        <location evidence="2">Membrane</location>
        <topology evidence="2">Single-pass membrane protein</topology>
    </subcellularLocation>
    <subcellularLocation>
        <location evidence="1">Nucleus</location>
    </subcellularLocation>
</comment>
<feature type="compositionally biased region" description="Polar residues" evidence="11">
    <location>
        <begin position="469"/>
        <end position="485"/>
    </location>
</feature>
<evidence type="ECO:0000256" key="11">
    <source>
        <dbReference type="SAM" id="MobiDB-lite"/>
    </source>
</evidence>
<evidence type="ECO:0000256" key="10">
    <source>
        <dbReference type="ARBA" id="ARBA00023242"/>
    </source>
</evidence>
<evidence type="ECO:0000256" key="6">
    <source>
        <dbReference type="ARBA" id="ARBA00023125"/>
    </source>
</evidence>
<dbReference type="FunFam" id="2.170.150.80:FF:000002">
    <property type="entry name" value="Nac domain-containing protein 86"/>
    <property type="match status" value="1"/>
</dbReference>
<keyword evidence="4 12" id="KW-1133">Transmembrane helix</keyword>
<dbReference type="AlphaFoldDB" id="A0AAW2SU64"/>
<keyword evidence="10" id="KW-0539">Nucleus</keyword>
<keyword evidence="8" id="KW-0010">Activator</keyword>
<evidence type="ECO:0000313" key="14">
    <source>
        <dbReference type="EMBL" id="KAL0395071.1"/>
    </source>
</evidence>
<gene>
    <name evidence="14" type="ORF">Slati_4473300</name>
</gene>
<dbReference type="PANTHER" id="PTHR31744">
    <property type="entry name" value="PROTEIN CUP-SHAPED COTYLEDON 2-RELATED"/>
    <property type="match status" value="1"/>
</dbReference>
<dbReference type="GO" id="GO:0000976">
    <property type="term" value="F:transcription cis-regulatory region binding"/>
    <property type="evidence" value="ECO:0007669"/>
    <property type="project" value="UniProtKB-ARBA"/>
</dbReference>
<keyword evidence="7 12" id="KW-0472">Membrane</keyword>
<organism evidence="14">
    <name type="scientific">Sesamum latifolium</name>
    <dbReference type="NCBI Taxonomy" id="2727402"/>
    <lineage>
        <taxon>Eukaryota</taxon>
        <taxon>Viridiplantae</taxon>
        <taxon>Streptophyta</taxon>
        <taxon>Embryophyta</taxon>
        <taxon>Tracheophyta</taxon>
        <taxon>Spermatophyta</taxon>
        <taxon>Magnoliopsida</taxon>
        <taxon>eudicotyledons</taxon>
        <taxon>Gunneridae</taxon>
        <taxon>Pentapetalae</taxon>
        <taxon>asterids</taxon>
        <taxon>lamiids</taxon>
        <taxon>Lamiales</taxon>
        <taxon>Pedaliaceae</taxon>
        <taxon>Sesamum</taxon>
    </lineage>
</organism>
<feature type="region of interest" description="Disordered" evidence="11">
    <location>
        <begin position="498"/>
        <end position="550"/>
    </location>
</feature>
<dbReference type="PANTHER" id="PTHR31744:SF216">
    <property type="entry name" value="NAC TRANSCRIPTION FACTOR"/>
    <property type="match status" value="1"/>
</dbReference>
<feature type="domain" description="NAC" evidence="13">
    <location>
        <begin position="6"/>
        <end position="178"/>
    </location>
</feature>
<evidence type="ECO:0000256" key="8">
    <source>
        <dbReference type="ARBA" id="ARBA00023159"/>
    </source>
</evidence>
<evidence type="ECO:0000256" key="1">
    <source>
        <dbReference type="ARBA" id="ARBA00004123"/>
    </source>
</evidence>
<feature type="compositionally biased region" description="Basic and acidic residues" evidence="11">
    <location>
        <begin position="521"/>
        <end position="550"/>
    </location>
</feature>
<dbReference type="InterPro" id="IPR036093">
    <property type="entry name" value="NAC_dom_sf"/>
</dbReference>
<evidence type="ECO:0000256" key="4">
    <source>
        <dbReference type="ARBA" id="ARBA00022989"/>
    </source>
</evidence>